<gene>
    <name evidence="1" type="ORF">BGK67_33625</name>
</gene>
<sequence length="344" mass="37654">MNLPSSPHLVVYADESSNSGQNLLDPDQPVFTVAGIHLPDELAASIVDEVRAQLPPTQGEPKYGSLARSARGRKALMRAFEQLPEGSTRSYVVDKQFMVVTKMVDVLVEPLAHSVGHNLYEGKEALALAEILHMGGPVLGDTTAYQKLLKGFVDWVRQKVTTDDLFAILTAYRDSVATQQGDFAGLVDLLTYSRSVADETASDIAAGREPDLLDPAVPSLYCLGHSFGESIGQFRLVHDASKVIDRNEALLRMTHLDLARPGELMKPFPATQIDFADSRDHPQLQLADWIAGAARQWASHLAVGGGDRFSQELEATVRPWVVDAIWPASPERWQAIDHDDDGQP</sequence>
<reference evidence="1 2" key="1">
    <citation type="submission" date="2016-08" db="EMBL/GenBank/DDBJ databases">
        <title>The complete genome of Streptomyces subrutilus 10-1-1.</title>
        <authorList>
            <person name="Chen X."/>
        </authorList>
    </citation>
    <scope>NUCLEOTIDE SEQUENCE [LARGE SCALE GENOMIC DNA]</scope>
    <source>
        <strain evidence="1 2">10-1-1</strain>
    </source>
</reference>
<dbReference type="OrthoDB" id="4071750at2"/>
<dbReference type="STRING" id="36818.BGK67_33625"/>
<proteinExistence type="predicted"/>
<dbReference type="AlphaFoldDB" id="A0A1E5P0B6"/>
<protein>
    <recommendedName>
        <fullName evidence="3">DUF3800 domain-containing protein</fullName>
    </recommendedName>
</protein>
<evidence type="ECO:0008006" key="3">
    <source>
        <dbReference type="Google" id="ProtNLM"/>
    </source>
</evidence>
<organism evidence="1 2">
    <name type="scientific">Streptomyces subrutilus</name>
    <dbReference type="NCBI Taxonomy" id="36818"/>
    <lineage>
        <taxon>Bacteria</taxon>
        <taxon>Bacillati</taxon>
        <taxon>Actinomycetota</taxon>
        <taxon>Actinomycetes</taxon>
        <taxon>Kitasatosporales</taxon>
        <taxon>Streptomycetaceae</taxon>
        <taxon>Streptomyces</taxon>
    </lineage>
</organism>
<dbReference type="EMBL" id="MEHK01000002">
    <property type="protein sequence ID" value="OEJ22474.1"/>
    <property type="molecule type" value="Genomic_DNA"/>
</dbReference>
<dbReference type="Proteomes" id="UP000095705">
    <property type="component" value="Unassembled WGS sequence"/>
</dbReference>
<dbReference type="Pfam" id="PF12686">
    <property type="entry name" value="DUF3800"/>
    <property type="match status" value="1"/>
</dbReference>
<evidence type="ECO:0000313" key="2">
    <source>
        <dbReference type="Proteomes" id="UP000095705"/>
    </source>
</evidence>
<name>A0A1E5P0B6_9ACTN</name>
<evidence type="ECO:0000313" key="1">
    <source>
        <dbReference type="EMBL" id="OEJ22474.1"/>
    </source>
</evidence>
<keyword evidence="2" id="KW-1185">Reference proteome</keyword>
<comment type="caution">
    <text evidence="1">The sequence shown here is derived from an EMBL/GenBank/DDBJ whole genome shotgun (WGS) entry which is preliminary data.</text>
</comment>
<accession>A0A1E5P0B6</accession>
<dbReference type="RefSeq" id="WP_069924524.1">
    <property type="nucleotide sequence ID" value="NZ_MEHK01000002.1"/>
</dbReference>
<dbReference type="InterPro" id="IPR024524">
    <property type="entry name" value="DUF3800"/>
</dbReference>